<feature type="domain" description="Phage head morphogenesis" evidence="1">
    <location>
        <begin position="147"/>
        <end position="251"/>
    </location>
</feature>
<proteinExistence type="predicted"/>
<dbReference type="Pfam" id="PF04233">
    <property type="entry name" value="Phage_Mu_F"/>
    <property type="match status" value="1"/>
</dbReference>
<accession>A0ABU7QJB2</accession>
<dbReference type="InterPro" id="IPR006528">
    <property type="entry name" value="Phage_head_morphogenesis_dom"/>
</dbReference>
<evidence type="ECO:0000313" key="2">
    <source>
        <dbReference type="EMBL" id="MEE6042053.1"/>
    </source>
</evidence>
<dbReference type="InterPro" id="IPR000836">
    <property type="entry name" value="PRTase_dom"/>
</dbReference>
<evidence type="ECO:0000259" key="1">
    <source>
        <dbReference type="Pfam" id="PF04233"/>
    </source>
</evidence>
<keyword evidence="3" id="KW-1185">Reference proteome</keyword>
<dbReference type="CDD" id="cd06223">
    <property type="entry name" value="PRTases_typeI"/>
    <property type="match status" value="1"/>
</dbReference>
<protein>
    <submittedName>
        <fullName evidence="2">Phage minor head protein</fullName>
    </submittedName>
</protein>
<dbReference type="EMBL" id="JAMDKF010000021">
    <property type="protein sequence ID" value="MEE6042053.1"/>
    <property type="molecule type" value="Genomic_DNA"/>
</dbReference>
<dbReference type="RefSeq" id="WP_194757744.1">
    <property type="nucleotide sequence ID" value="NZ_JACEVX010000024.1"/>
</dbReference>
<reference evidence="2 3" key="1">
    <citation type="journal article" date="2022" name="Front. Microbiol.">
        <title>Commensal bacteria contribute to the growth of multidrug-resistant Avibacterium paragallinarum in chickens.</title>
        <authorList>
            <person name="Zhu J."/>
            <person name="Chen Y."/>
            <person name="Wu Y."/>
            <person name="Wang Y."/>
            <person name="Zhu K."/>
        </authorList>
    </citation>
    <scope>NUCLEOTIDE SEQUENCE [LARGE SCALE GENOMIC DNA]</scope>
    <source>
        <strain evidence="2 3">AV25</strain>
    </source>
</reference>
<evidence type="ECO:0000313" key="3">
    <source>
        <dbReference type="Proteomes" id="UP001347884"/>
    </source>
</evidence>
<gene>
    <name evidence="2" type="ORF">M5S13_09185</name>
</gene>
<comment type="caution">
    <text evidence="2">The sequence shown here is derived from an EMBL/GenBank/DDBJ whole genome shotgun (WGS) entry which is preliminary data.</text>
</comment>
<sequence>MTLTTIKKPKKQKRWLFPEAIEREYVKYLQAIAKQISDTARKKLPEIAPHLKRMLRQDDSIEILEQWLTELLQATTFYTRDNDIRPAVRQFLSQTAEFNKKQFHKVLKSAYKVDIFLTEPWLDEPLLQAEWQNINLIKSIPIQLQEKLRYRMAEAVLGGESYKSLAADLEKLLDIPKRRATLIARDQIGKLNGRLTQLRQENIGVKSYIWRGSLDERERLSHIEREGKEFRWDNPPDDGHPGQPILCRCSAEAVLPEFGELVSQGNVVATADVAAINFNNEEKSVKNAIIQTPLTAKSKISMRSEWDDDFPDTIIDRKLGEATSHPLYERAKSGSVEEAYNLAKDLVSDDAISKLEKMIQGKDVILVPVHAEESAGRNMIPIAVATVIGKRLNLPVDLSIVQSTKVSRTGSDGWHRLIYTPKFSGDVPKKLAIILDDTQTQGGTLASLKGYIETNNGKVLGSYALTGKQYSVQLRLSRDTLLELRSKYGEIENWWVQEFGYDFSRLTEWEARFILNSRKTPDEVRNTILARK</sequence>
<dbReference type="NCBIfam" id="TIGR01641">
    <property type="entry name" value="phageSPP1_gp7"/>
    <property type="match status" value="1"/>
</dbReference>
<dbReference type="Proteomes" id="UP001347884">
    <property type="component" value="Unassembled WGS sequence"/>
</dbReference>
<dbReference type="InterPro" id="IPR029057">
    <property type="entry name" value="PRTase-like"/>
</dbReference>
<dbReference type="SUPFAM" id="SSF53271">
    <property type="entry name" value="PRTase-like"/>
    <property type="match status" value="1"/>
</dbReference>
<organism evidence="2 3">
    <name type="scientific">Avibacterium paragallinarum</name>
    <name type="common">Haemophilus gallinarum</name>
    <dbReference type="NCBI Taxonomy" id="728"/>
    <lineage>
        <taxon>Bacteria</taxon>
        <taxon>Pseudomonadati</taxon>
        <taxon>Pseudomonadota</taxon>
        <taxon>Gammaproteobacteria</taxon>
        <taxon>Pasteurellales</taxon>
        <taxon>Pasteurellaceae</taxon>
        <taxon>Avibacterium</taxon>
    </lineage>
</organism>
<name>A0ABU7QJB2_AVIPA</name>